<evidence type="ECO:0000313" key="2">
    <source>
        <dbReference type="EMBL" id="SPD30777.1"/>
    </source>
</evidence>
<dbReference type="AlphaFoldDB" id="A0A2N9IZN2"/>
<evidence type="ECO:0000259" key="1">
    <source>
        <dbReference type="Pfam" id="PF16213"/>
    </source>
</evidence>
<proteinExistence type="predicted"/>
<sequence length="153" mass="16368">MAGHIMELSCLKFCNSQENAAQALGICLRLLESNRSSDSVRNTAAATFRQAVALIFDHVLCAESLPTSKFGSGGQISRTGTVTGDVGRSINRSESLENEFVSGGPSLMRETLTKAGKLGHRLLEDLTALAAGGSAIWLRVQSLQRTFVLDILE</sequence>
<protein>
    <recommendedName>
        <fullName evidence="1">Mon2/Sec7/BIG1-like dimerisation and cyclophilin-binding domain-containing protein</fullName>
    </recommendedName>
</protein>
<dbReference type="EMBL" id="OIVN01006332">
    <property type="protein sequence ID" value="SPD30777.1"/>
    <property type="molecule type" value="Genomic_DNA"/>
</dbReference>
<feature type="domain" description="Mon2/Sec7/BIG1-like dimerisation and cyclophilin-binding" evidence="1">
    <location>
        <begin position="18"/>
        <end position="60"/>
    </location>
</feature>
<dbReference type="InterPro" id="IPR032629">
    <property type="entry name" value="DCB_dom"/>
</dbReference>
<dbReference type="Pfam" id="PF16213">
    <property type="entry name" value="DCB"/>
    <property type="match status" value="1"/>
</dbReference>
<name>A0A2N9IZN2_FAGSY</name>
<gene>
    <name evidence="2" type="ORF">FSB_LOCUS58659</name>
</gene>
<reference evidence="2" key="1">
    <citation type="submission" date="2018-02" db="EMBL/GenBank/DDBJ databases">
        <authorList>
            <person name="Cohen D.B."/>
            <person name="Kent A.D."/>
        </authorList>
    </citation>
    <scope>NUCLEOTIDE SEQUENCE</scope>
</reference>
<accession>A0A2N9IZN2</accession>
<organism evidence="2">
    <name type="scientific">Fagus sylvatica</name>
    <name type="common">Beechnut</name>
    <dbReference type="NCBI Taxonomy" id="28930"/>
    <lineage>
        <taxon>Eukaryota</taxon>
        <taxon>Viridiplantae</taxon>
        <taxon>Streptophyta</taxon>
        <taxon>Embryophyta</taxon>
        <taxon>Tracheophyta</taxon>
        <taxon>Spermatophyta</taxon>
        <taxon>Magnoliopsida</taxon>
        <taxon>eudicotyledons</taxon>
        <taxon>Gunneridae</taxon>
        <taxon>Pentapetalae</taxon>
        <taxon>rosids</taxon>
        <taxon>fabids</taxon>
        <taxon>Fagales</taxon>
        <taxon>Fagaceae</taxon>
        <taxon>Fagus</taxon>
    </lineage>
</organism>